<comment type="caution">
    <text evidence="1">The sequence shown here is derived from an EMBL/GenBank/DDBJ whole genome shotgun (WGS) entry which is preliminary data.</text>
</comment>
<evidence type="ECO:0000313" key="2">
    <source>
        <dbReference type="Proteomes" id="UP001638806"/>
    </source>
</evidence>
<sequence>MSSTACYRPLRAHVLSNPTGPRCHPSYLHSPLSLRADLLSSYSYTHHHGRTGQATASASLRSALDVTTHGASERRAGSTTASLGLGLVALPLVGGLALCGPGVYGGDFVLEGGVDEAVALERREALELRGDDERGEGLAAAACAGR</sequence>
<protein>
    <submittedName>
        <fullName evidence="1">Uncharacterized protein</fullName>
    </submittedName>
</protein>
<keyword evidence="2" id="KW-1185">Reference proteome</keyword>
<dbReference type="Proteomes" id="UP001638806">
    <property type="component" value="Unassembled WGS sequence"/>
</dbReference>
<proteinExistence type="predicted"/>
<accession>A0ACC4DAB1</accession>
<dbReference type="EMBL" id="JBGNUJ010000013">
    <property type="protein sequence ID" value="KAL3952208.1"/>
    <property type="molecule type" value="Genomic_DNA"/>
</dbReference>
<reference evidence="1" key="1">
    <citation type="submission" date="2024-12" db="EMBL/GenBank/DDBJ databases">
        <title>Comparative genomics and development of molecular markers within Purpureocillium lilacinum and among Purpureocillium species.</title>
        <authorList>
            <person name="Yeh Z.-Y."/>
            <person name="Ni N.-T."/>
            <person name="Lo P.-H."/>
            <person name="Mushyakhwo K."/>
            <person name="Lin C.-F."/>
            <person name="Nai Y.-S."/>
        </authorList>
    </citation>
    <scope>NUCLEOTIDE SEQUENCE</scope>
    <source>
        <strain evidence="1">NCHU-NPUST-175</strain>
    </source>
</reference>
<organism evidence="1 2">
    <name type="scientific">Purpureocillium lilacinum</name>
    <name type="common">Paecilomyces lilacinus</name>
    <dbReference type="NCBI Taxonomy" id="33203"/>
    <lineage>
        <taxon>Eukaryota</taxon>
        <taxon>Fungi</taxon>
        <taxon>Dikarya</taxon>
        <taxon>Ascomycota</taxon>
        <taxon>Pezizomycotina</taxon>
        <taxon>Sordariomycetes</taxon>
        <taxon>Hypocreomycetidae</taxon>
        <taxon>Hypocreales</taxon>
        <taxon>Ophiocordycipitaceae</taxon>
        <taxon>Purpureocillium</taxon>
    </lineage>
</organism>
<evidence type="ECO:0000313" key="1">
    <source>
        <dbReference type="EMBL" id="KAL3952208.1"/>
    </source>
</evidence>
<gene>
    <name evidence="1" type="ORF">ACCO45_013925</name>
</gene>
<name>A0ACC4DAB1_PURLI</name>